<reference evidence="2" key="1">
    <citation type="submission" date="2021-12" db="EMBL/GenBank/DDBJ databases">
        <authorList>
            <person name="King R."/>
        </authorList>
    </citation>
    <scope>NUCLEOTIDE SEQUENCE</scope>
</reference>
<feature type="domain" description="MADF" evidence="1">
    <location>
        <begin position="107"/>
        <end position="205"/>
    </location>
</feature>
<sequence length="635" mass="71503">MNLRTKIILENAKKLSGAVESLNSEQENRSNMLSTSASYAFESTASQPLALMPIKSTSILVSPGPDSCPITEHACTGKVPVASDAGTTLSDTPSFPSNSAVGLIDYLDIKLYKSFPCLWKVKSQEYSDRNAKSQAYDILIEKMQTVHPEANRDTVVKKINSLRTTYRKELKRVLDSERSGAGEEDIYVPHLWYYELMNFIRDQEIPRNTKLNIENTKINEDPTSPATETIPFESESTDISLPPTPCSTLSIPSHQKIGAMTNVTKYNFDDIGKVWASKLRDLPAQQAIHAEKIINEVFYEAQMQNLNRNCFLQIQQETSTTIPLTRHAHSYSIPTTSNIYPSFNSQPPFNPQPRPPFNPQPQPPFNTKHTFKNQSTFNTYNYQEEPERETAAEFFHHFDDSRKNQRRNFKDDIPRSSTSQKLNIMTPQLTSALDRTNVSARDATIILAASAESFGIPLENVNLCPSTVYRHRIKNRKSLGDSLKNNFKAPNTLTLHWDGKLLPEMTGSTKVERLPVIITGLDCEQLLGVPKLNESTGLHQSEVIFELLQEWDITNKIGALCFDTTSVNTGFGLCAVGFQENWSEEEVYKHLAELFKDKLEGRNFEISIPISRSLVKPNLATSSCRDGSCLSIYVR</sequence>
<dbReference type="PROSITE" id="PS51029">
    <property type="entry name" value="MADF"/>
    <property type="match status" value="1"/>
</dbReference>
<dbReference type="EMBL" id="OV121139">
    <property type="protein sequence ID" value="CAH0563126.1"/>
    <property type="molecule type" value="Genomic_DNA"/>
</dbReference>
<dbReference type="PANTHER" id="PTHR21505">
    <property type="entry name" value="MADF DOMAIN-CONTAINING PROTEIN-RELATED"/>
    <property type="match status" value="1"/>
</dbReference>
<gene>
    <name evidence="2" type="ORF">MELIAE_LOCUS12111</name>
</gene>
<evidence type="ECO:0000313" key="2">
    <source>
        <dbReference type="EMBL" id="CAH0563126.1"/>
    </source>
</evidence>
<organism evidence="2 3">
    <name type="scientific">Brassicogethes aeneus</name>
    <name type="common">Rape pollen beetle</name>
    <name type="synonym">Meligethes aeneus</name>
    <dbReference type="NCBI Taxonomy" id="1431903"/>
    <lineage>
        <taxon>Eukaryota</taxon>
        <taxon>Metazoa</taxon>
        <taxon>Ecdysozoa</taxon>
        <taxon>Arthropoda</taxon>
        <taxon>Hexapoda</taxon>
        <taxon>Insecta</taxon>
        <taxon>Pterygota</taxon>
        <taxon>Neoptera</taxon>
        <taxon>Endopterygota</taxon>
        <taxon>Coleoptera</taxon>
        <taxon>Polyphaga</taxon>
        <taxon>Cucujiformia</taxon>
        <taxon>Nitidulidae</taxon>
        <taxon>Meligethinae</taxon>
        <taxon>Brassicogethes</taxon>
    </lineage>
</organism>
<evidence type="ECO:0000259" key="1">
    <source>
        <dbReference type="PROSITE" id="PS51029"/>
    </source>
</evidence>
<evidence type="ECO:0000313" key="3">
    <source>
        <dbReference type="Proteomes" id="UP001154078"/>
    </source>
</evidence>
<name>A0A9P0BFE1_BRAAE</name>
<dbReference type="SMART" id="SM00595">
    <property type="entry name" value="MADF"/>
    <property type="match status" value="1"/>
</dbReference>
<dbReference type="PANTHER" id="PTHR21505:SF8">
    <property type="entry name" value="DPT-YFP REPRESSOR BY OVEREXPRESSION, ISOFORM D-RELATED"/>
    <property type="match status" value="1"/>
</dbReference>
<accession>A0A9P0BFE1</accession>
<dbReference type="Pfam" id="PF10545">
    <property type="entry name" value="MADF_DNA_bdg"/>
    <property type="match status" value="1"/>
</dbReference>
<proteinExistence type="predicted"/>
<keyword evidence="3" id="KW-1185">Reference proteome</keyword>
<dbReference type="AlphaFoldDB" id="A0A9P0BFE1"/>
<dbReference type="OrthoDB" id="10058715at2759"/>
<dbReference type="InterPro" id="IPR006578">
    <property type="entry name" value="MADF-dom"/>
</dbReference>
<dbReference type="Proteomes" id="UP001154078">
    <property type="component" value="Chromosome 8"/>
</dbReference>
<protein>
    <recommendedName>
        <fullName evidence="1">MADF domain-containing protein</fullName>
    </recommendedName>
</protein>